<dbReference type="InterPro" id="IPR050891">
    <property type="entry name" value="TatD-type_Hydrolase"/>
</dbReference>
<evidence type="ECO:0000313" key="7">
    <source>
        <dbReference type="Proteomes" id="UP001151582"/>
    </source>
</evidence>
<keyword evidence="7" id="KW-1185">Reference proteome</keyword>
<evidence type="ECO:0000256" key="4">
    <source>
        <dbReference type="ARBA" id="ARBA00022801"/>
    </source>
</evidence>
<evidence type="ECO:0000256" key="2">
    <source>
        <dbReference type="ARBA" id="ARBA00022722"/>
    </source>
</evidence>
<dbReference type="OrthoDB" id="6079689at2759"/>
<sequence>MPTVKFIEIGANLTDPVFRGCYRGKQAHPDDFDQVLQRAQSVGVTKIMVTGGSVSESREALALAKQHPMLFATVGCHPTRCLEFEKNGDPDRYYQDLLQLAQAPDNGSKVVAIGECGLDYDRLQFCPKDIQLKYEDARHCMIRKHRHRFSTGVVHSYTGSLEEVQQLLALDLYIGINGCSLKTQDNLAVMAQIPEERLMLETDAPWCDIRPTHASHSHLISATSGWVPVAFDSKKKERFVMGAMVKGRNEPCSIQQVLQVMASVRQVHPEHLASVLYRNTCRVFFPCEESA</sequence>
<proteinExistence type="inferred from homology"/>
<dbReference type="Proteomes" id="UP001151582">
    <property type="component" value="Unassembled WGS sequence"/>
</dbReference>
<gene>
    <name evidence="6" type="ORF">H4R34_002278</name>
</gene>
<feature type="binding site" evidence="5">
    <location>
        <position position="115"/>
    </location>
    <ligand>
        <name>a divalent metal cation</name>
        <dbReference type="ChEBI" id="CHEBI:60240"/>
        <label>1</label>
    </ligand>
</feature>
<dbReference type="AlphaFoldDB" id="A0A9W8B955"/>
<keyword evidence="3 5" id="KW-0479">Metal-binding</keyword>
<feature type="binding site" evidence="5">
    <location>
        <position position="155"/>
    </location>
    <ligand>
        <name>a divalent metal cation</name>
        <dbReference type="ChEBI" id="CHEBI:60240"/>
        <label>2</label>
    </ligand>
</feature>
<dbReference type="InterPro" id="IPR001130">
    <property type="entry name" value="TatD-like"/>
</dbReference>
<protein>
    <submittedName>
        <fullName evidence="6">Uncharacterized protein</fullName>
    </submittedName>
</protein>
<keyword evidence="4" id="KW-0378">Hydrolase</keyword>
<keyword evidence="2" id="KW-0540">Nuclease</keyword>
<dbReference type="EMBL" id="JANBQB010000145">
    <property type="protein sequence ID" value="KAJ1980924.1"/>
    <property type="molecule type" value="Genomic_DNA"/>
</dbReference>
<dbReference type="CDD" id="cd01310">
    <property type="entry name" value="TatD_DNAse"/>
    <property type="match status" value="1"/>
</dbReference>
<evidence type="ECO:0000256" key="3">
    <source>
        <dbReference type="ARBA" id="ARBA00022723"/>
    </source>
</evidence>
<accession>A0A9W8B955</accession>
<name>A0A9W8B955_9FUNG</name>
<dbReference type="PANTHER" id="PTHR10060:SF15">
    <property type="entry name" value="DEOXYRIBONUCLEASE TATDN1"/>
    <property type="match status" value="1"/>
</dbReference>
<dbReference type="GO" id="GO:0005829">
    <property type="term" value="C:cytosol"/>
    <property type="evidence" value="ECO:0007669"/>
    <property type="project" value="TreeGrafter"/>
</dbReference>
<dbReference type="PANTHER" id="PTHR10060">
    <property type="entry name" value="TATD FAMILY DEOXYRIBONUCLEASE"/>
    <property type="match status" value="1"/>
</dbReference>
<dbReference type="GO" id="GO:0008296">
    <property type="term" value="F:3'-5'-DNA exonuclease activity"/>
    <property type="evidence" value="ECO:0007669"/>
    <property type="project" value="TreeGrafter"/>
</dbReference>
<organism evidence="6 7">
    <name type="scientific">Dimargaris verticillata</name>
    <dbReference type="NCBI Taxonomy" id="2761393"/>
    <lineage>
        <taxon>Eukaryota</taxon>
        <taxon>Fungi</taxon>
        <taxon>Fungi incertae sedis</taxon>
        <taxon>Zoopagomycota</taxon>
        <taxon>Kickxellomycotina</taxon>
        <taxon>Dimargaritomycetes</taxon>
        <taxon>Dimargaritales</taxon>
        <taxon>Dimargaritaceae</taxon>
        <taxon>Dimargaris</taxon>
    </lineage>
</organism>
<dbReference type="SUPFAM" id="SSF51556">
    <property type="entry name" value="Metallo-dependent hydrolases"/>
    <property type="match status" value="1"/>
</dbReference>
<evidence type="ECO:0000256" key="1">
    <source>
        <dbReference type="ARBA" id="ARBA00009275"/>
    </source>
</evidence>
<dbReference type="InterPro" id="IPR032466">
    <property type="entry name" value="Metal_Hydrolase"/>
</dbReference>
<feature type="binding site" evidence="5">
    <location>
        <position position="203"/>
    </location>
    <ligand>
        <name>a divalent metal cation</name>
        <dbReference type="ChEBI" id="CHEBI:60240"/>
        <label>1</label>
    </ligand>
</feature>
<evidence type="ECO:0000256" key="5">
    <source>
        <dbReference type="PIRSR" id="PIRSR005902-1"/>
    </source>
</evidence>
<comment type="similarity">
    <text evidence="1">Belongs to the metallo-dependent hydrolases superfamily. TatD-type hydrolase family.</text>
</comment>
<dbReference type="GO" id="GO:0046872">
    <property type="term" value="F:metal ion binding"/>
    <property type="evidence" value="ECO:0007669"/>
    <property type="project" value="UniProtKB-KW"/>
</dbReference>
<dbReference type="Gene3D" id="3.20.20.140">
    <property type="entry name" value="Metal-dependent hydrolases"/>
    <property type="match status" value="2"/>
</dbReference>
<reference evidence="6" key="1">
    <citation type="submission" date="2022-07" db="EMBL/GenBank/DDBJ databases">
        <title>Phylogenomic reconstructions and comparative analyses of Kickxellomycotina fungi.</title>
        <authorList>
            <person name="Reynolds N.K."/>
            <person name="Stajich J.E."/>
            <person name="Barry K."/>
            <person name="Grigoriev I.V."/>
            <person name="Crous P."/>
            <person name="Smith M.E."/>
        </authorList>
    </citation>
    <scope>NUCLEOTIDE SEQUENCE</scope>
    <source>
        <strain evidence="6">RSA 567</strain>
    </source>
</reference>
<dbReference type="PIRSF" id="PIRSF005902">
    <property type="entry name" value="DNase_TatD"/>
    <property type="match status" value="1"/>
</dbReference>
<comment type="caution">
    <text evidence="6">The sequence shown here is derived from an EMBL/GenBank/DDBJ whole genome shotgun (WGS) entry which is preliminary data.</text>
</comment>
<dbReference type="Pfam" id="PF01026">
    <property type="entry name" value="TatD_DNase"/>
    <property type="match status" value="2"/>
</dbReference>
<evidence type="ECO:0000313" key="6">
    <source>
        <dbReference type="EMBL" id="KAJ1980924.1"/>
    </source>
</evidence>